<gene>
    <name evidence="1" type="ORF">SMTD_LOCUS6694</name>
</gene>
<evidence type="ECO:0000313" key="2">
    <source>
        <dbReference type="Proteomes" id="UP000269396"/>
    </source>
</evidence>
<proteinExistence type="predicted"/>
<dbReference type="Proteomes" id="UP000269396">
    <property type="component" value="Unassembled WGS sequence"/>
</dbReference>
<dbReference type="EMBL" id="UZAL01027750">
    <property type="protein sequence ID" value="VDP35316.1"/>
    <property type="molecule type" value="Genomic_DNA"/>
</dbReference>
<reference evidence="1 2" key="1">
    <citation type="submission" date="2018-11" db="EMBL/GenBank/DDBJ databases">
        <authorList>
            <consortium name="Pathogen Informatics"/>
        </authorList>
    </citation>
    <scope>NUCLEOTIDE SEQUENCE [LARGE SCALE GENOMIC DNA]</scope>
    <source>
        <strain>Denwood</strain>
        <strain evidence="2">Zambia</strain>
    </source>
</reference>
<sequence>MTELNTFTSTKNIPSAQPVNYEQVINRTCEHILENNQYICPNICINSSSTSLCECKRGDSDFDFSNILFNNPPDYYPIHKIHGHQQSIHVQTEQQQQQQYGFRKFITHENRDEKCNSMASCMINYGAGENVTRSRINLSKYFKCCHRKSTEENIQKAWKEISSKHWMKTIE</sequence>
<accession>A0A183NX58</accession>
<evidence type="ECO:0000313" key="1">
    <source>
        <dbReference type="EMBL" id="VDP35316.1"/>
    </source>
</evidence>
<organism evidence="1 2">
    <name type="scientific">Schistosoma mattheei</name>
    <dbReference type="NCBI Taxonomy" id="31246"/>
    <lineage>
        <taxon>Eukaryota</taxon>
        <taxon>Metazoa</taxon>
        <taxon>Spiralia</taxon>
        <taxon>Lophotrochozoa</taxon>
        <taxon>Platyhelminthes</taxon>
        <taxon>Trematoda</taxon>
        <taxon>Digenea</taxon>
        <taxon>Strigeidida</taxon>
        <taxon>Schistosomatoidea</taxon>
        <taxon>Schistosomatidae</taxon>
        <taxon>Schistosoma</taxon>
    </lineage>
</organism>
<keyword evidence="2" id="KW-1185">Reference proteome</keyword>
<dbReference type="STRING" id="31246.A0A183NX58"/>
<name>A0A183NX58_9TREM</name>
<protein>
    <submittedName>
        <fullName evidence="1">Uncharacterized protein</fullName>
    </submittedName>
</protein>
<dbReference type="AlphaFoldDB" id="A0A183NX58"/>